<evidence type="ECO:0000256" key="3">
    <source>
        <dbReference type="ARBA" id="ARBA00022989"/>
    </source>
</evidence>
<sequence length="452" mass="48399">MSSGEEKIKAHSESQESLSIDPRQWPPRIKLRAAVIMGLFAFLEPFASSIIAPALPLIADDFGITSSAERNLVLSAFVLPYALGGILLAPMSENFGRRPILLISAFLFFAFTVGCGFAQSSAHLIVFRVFSGLGGCAPLAVGVALISDLYAPEERGSPMAVYMALQLAGPALGPIVGGWIAQTIDSWRWSFYICAIATAVLLPVGCFGLPETYAPRLNRKIEGSLVHDLRSIYRPLLLLATQPIIQVLAAYAAVTFGVYYLFLTTIASVFENTYGQSIGIASLHYLALLFGFACSVAASGKVMDVVYKKLASENPRPEARIPYLGASGTLLPAGLLLYGWTSQKQAFWIVPDIGLFLVGSGILAPLAAIQHYILDCYAKSGYAASAMAGMNVARFLAGFGFPLFADVLFDSLGLGWGNSILALVAFVVGSFSVSLWVFGPRLRERSSYAACE</sequence>
<feature type="transmembrane region" description="Helical" evidence="6">
    <location>
        <begin position="282"/>
        <end position="300"/>
    </location>
</feature>
<dbReference type="PROSITE" id="PS50850">
    <property type="entry name" value="MFS"/>
    <property type="match status" value="1"/>
</dbReference>
<dbReference type="PROSITE" id="PS00216">
    <property type="entry name" value="SUGAR_TRANSPORT_1"/>
    <property type="match status" value="1"/>
</dbReference>
<dbReference type="GO" id="GO:0042908">
    <property type="term" value="P:xenobiotic transport"/>
    <property type="evidence" value="ECO:0007669"/>
    <property type="project" value="UniProtKB-ARBA"/>
</dbReference>
<gene>
    <name evidence="8" type="ORF">CERZMDRAFT_51371</name>
</gene>
<dbReference type="SUPFAM" id="SSF103473">
    <property type="entry name" value="MFS general substrate transporter"/>
    <property type="match status" value="1"/>
</dbReference>
<feature type="domain" description="Major facilitator superfamily (MFS) profile" evidence="7">
    <location>
        <begin position="33"/>
        <end position="443"/>
    </location>
</feature>
<accession>A0A6A6EYL9</accession>
<dbReference type="AlphaFoldDB" id="A0A6A6EYL9"/>
<dbReference type="PANTHER" id="PTHR23502:SF60">
    <property type="entry name" value="MAJOR FACILITATOR SUPERFAMILY (MFS) PROFILE DOMAIN-CONTAINING PROTEIN-RELATED"/>
    <property type="match status" value="1"/>
</dbReference>
<feature type="transmembrane region" description="Helical" evidence="6">
    <location>
        <begin position="236"/>
        <end position="262"/>
    </location>
</feature>
<organism evidence="8 9">
    <name type="scientific">Cercospora zeae-maydis SCOH1-5</name>
    <dbReference type="NCBI Taxonomy" id="717836"/>
    <lineage>
        <taxon>Eukaryota</taxon>
        <taxon>Fungi</taxon>
        <taxon>Dikarya</taxon>
        <taxon>Ascomycota</taxon>
        <taxon>Pezizomycotina</taxon>
        <taxon>Dothideomycetes</taxon>
        <taxon>Dothideomycetidae</taxon>
        <taxon>Mycosphaerellales</taxon>
        <taxon>Mycosphaerellaceae</taxon>
        <taxon>Cercospora</taxon>
    </lineage>
</organism>
<keyword evidence="4 6" id="KW-0472">Membrane</keyword>
<dbReference type="PANTHER" id="PTHR23502">
    <property type="entry name" value="MAJOR FACILITATOR SUPERFAMILY"/>
    <property type="match status" value="1"/>
</dbReference>
<keyword evidence="3 6" id="KW-1133">Transmembrane helix</keyword>
<dbReference type="GO" id="GO:0140115">
    <property type="term" value="P:export across plasma membrane"/>
    <property type="evidence" value="ECO:0007669"/>
    <property type="project" value="UniProtKB-ARBA"/>
</dbReference>
<feature type="region of interest" description="Disordered" evidence="5">
    <location>
        <begin position="1"/>
        <end position="20"/>
    </location>
</feature>
<evidence type="ECO:0000256" key="5">
    <source>
        <dbReference type="SAM" id="MobiDB-lite"/>
    </source>
</evidence>
<proteinExistence type="predicted"/>
<dbReference type="OrthoDB" id="6770063at2759"/>
<evidence type="ECO:0000259" key="7">
    <source>
        <dbReference type="PROSITE" id="PS50850"/>
    </source>
</evidence>
<dbReference type="InterPro" id="IPR011701">
    <property type="entry name" value="MFS"/>
</dbReference>
<dbReference type="EMBL" id="ML992704">
    <property type="protein sequence ID" value="KAF2207338.1"/>
    <property type="molecule type" value="Genomic_DNA"/>
</dbReference>
<dbReference type="GO" id="GO:0005886">
    <property type="term" value="C:plasma membrane"/>
    <property type="evidence" value="ECO:0007669"/>
    <property type="project" value="TreeGrafter"/>
</dbReference>
<feature type="compositionally biased region" description="Basic and acidic residues" evidence="5">
    <location>
        <begin position="1"/>
        <end position="14"/>
    </location>
</feature>
<evidence type="ECO:0000256" key="1">
    <source>
        <dbReference type="ARBA" id="ARBA00004141"/>
    </source>
</evidence>
<feature type="transmembrane region" description="Helical" evidence="6">
    <location>
        <begin position="33"/>
        <end position="59"/>
    </location>
</feature>
<evidence type="ECO:0000256" key="4">
    <source>
        <dbReference type="ARBA" id="ARBA00023136"/>
    </source>
</evidence>
<feature type="transmembrane region" description="Helical" evidence="6">
    <location>
        <begin position="71"/>
        <end position="88"/>
    </location>
</feature>
<comment type="subcellular location">
    <subcellularLocation>
        <location evidence="1">Membrane</location>
        <topology evidence="1">Multi-pass membrane protein</topology>
    </subcellularLocation>
</comment>
<feature type="transmembrane region" description="Helical" evidence="6">
    <location>
        <begin position="100"/>
        <end position="119"/>
    </location>
</feature>
<feature type="transmembrane region" description="Helical" evidence="6">
    <location>
        <begin position="125"/>
        <end position="147"/>
    </location>
</feature>
<name>A0A6A6EYL9_9PEZI</name>
<evidence type="ECO:0000313" key="8">
    <source>
        <dbReference type="EMBL" id="KAF2207338.1"/>
    </source>
</evidence>
<feature type="transmembrane region" description="Helical" evidence="6">
    <location>
        <begin position="346"/>
        <end position="369"/>
    </location>
</feature>
<feature type="transmembrane region" description="Helical" evidence="6">
    <location>
        <begin position="159"/>
        <end position="181"/>
    </location>
</feature>
<dbReference type="CDD" id="cd17323">
    <property type="entry name" value="MFS_Tpo1_MDR_like"/>
    <property type="match status" value="1"/>
</dbReference>
<evidence type="ECO:0000313" key="9">
    <source>
        <dbReference type="Proteomes" id="UP000799539"/>
    </source>
</evidence>
<feature type="transmembrane region" description="Helical" evidence="6">
    <location>
        <begin position="416"/>
        <end position="438"/>
    </location>
</feature>
<dbReference type="GO" id="GO:0022857">
    <property type="term" value="F:transmembrane transporter activity"/>
    <property type="evidence" value="ECO:0007669"/>
    <property type="project" value="InterPro"/>
</dbReference>
<evidence type="ECO:0000256" key="6">
    <source>
        <dbReference type="SAM" id="Phobius"/>
    </source>
</evidence>
<feature type="transmembrane region" description="Helical" evidence="6">
    <location>
        <begin position="381"/>
        <end position="404"/>
    </location>
</feature>
<feature type="transmembrane region" description="Helical" evidence="6">
    <location>
        <begin position="321"/>
        <end position="340"/>
    </location>
</feature>
<feature type="transmembrane region" description="Helical" evidence="6">
    <location>
        <begin position="187"/>
        <end position="210"/>
    </location>
</feature>
<dbReference type="Proteomes" id="UP000799539">
    <property type="component" value="Unassembled WGS sequence"/>
</dbReference>
<keyword evidence="9" id="KW-1185">Reference proteome</keyword>
<evidence type="ECO:0000256" key="2">
    <source>
        <dbReference type="ARBA" id="ARBA00022692"/>
    </source>
</evidence>
<dbReference type="InterPro" id="IPR005829">
    <property type="entry name" value="Sugar_transporter_CS"/>
</dbReference>
<dbReference type="Pfam" id="PF07690">
    <property type="entry name" value="MFS_1"/>
    <property type="match status" value="1"/>
</dbReference>
<dbReference type="Gene3D" id="1.20.1250.20">
    <property type="entry name" value="MFS general substrate transporter like domains"/>
    <property type="match status" value="1"/>
</dbReference>
<keyword evidence="2 6" id="KW-0812">Transmembrane</keyword>
<protein>
    <recommendedName>
        <fullName evidence="7">Major facilitator superfamily (MFS) profile domain-containing protein</fullName>
    </recommendedName>
</protein>
<dbReference type="InterPro" id="IPR036259">
    <property type="entry name" value="MFS_trans_sf"/>
</dbReference>
<dbReference type="InterPro" id="IPR020846">
    <property type="entry name" value="MFS_dom"/>
</dbReference>
<reference evidence="8" key="1">
    <citation type="journal article" date="2020" name="Stud. Mycol.">
        <title>101 Dothideomycetes genomes: a test case for predicting lifestyles and emergence of pathogens.</title>
        <authorList>
            <person name="Haridas S."/>
            <person name="Albert R."/>
            <person name="Binder M."/>
            <person name="Bloem J."/>
            <person name="Labutti K."/>
            <person name="Salamov A."/>
            <person name="Andreopoulos B."/>
            <person name="Baker S."/>
            <person name="Barry K."/>
            <person name="Bills G."/>
            <person name="Bluhm B."/>
            <person name="Cannon C."/>
            <person name="Castanera R."/>
            <person name="Culley D."/>
            <person name="Daum C."/>
            <person name="Ezra D."/>
            <person name="Gonzalez J."/>
            <person name="Henrissat B."/>
            <person name="Kuo A."/>
            <person name="Liang C."/>
            <person name="Lipzen A."/>
            <person name="Lutzoni F."/>
            <person name="Magnuson J."/>
            <person name="Mondo S."/>
            <person name="Nolan M."/>
            <person name="Ohm R."/>
            <person name="Pangilinan J."/>
            <person name="Park H.-J."/>
            <person name="Ramirez L."/>
            <person name="Alfaro M."/>
            <person name="Sun H."/>
            <person name="Tritt A."/>
            <person name="Yoshinaga Y."/>
            <person name="Zwiers L.-H."/>
            <person name="Turgeon B."/>
            <person name="Goodwin S."/>
            <person name="Spatafora J."/>
            <person name="Crous P."/>
            <person name="Grigoriev I."/>
        </authorList>
    </citation>
    <scope>NUCLEOTIDE SEQUENCE</scope>
    <source>
        <strain evidence="8">SCOH1-5</strain>
    </source>
</reference>